<dbReference type="Gene3D" id="3.40.50.1980">
    <property type="entry name" value="Nitrogenase molybdenum iron protein domain"/>
    <property type="match status" value="2"/>
</dbReference>
<dbReference type="RefSeq" id="WP_262067742.1">
    <property type="nucleotide sequence ID" value="NZ_JAMXOC010000001.1"/>
</dbReference>
<comment type="similarity">
    <text evidence="1">Belongs to the bacterial solute-binding protein 9 family.</text>
</comment>
<dbReference type="InterPro" id="IPR050492">
    <property type="entry name" value="Bact_metal-bind_prot9"/>
</dbReference>
<sequence length="323" mass="36583">MKKFIIYLLLVTLLVISAYGCGKQGEQTEKVSEEKEKLNVVVTIFPAYDWLREIAGDKVNLILLQKQGVDLHSYQPTVQDMTKISDSDLFVHVGGISDEWVKDAIATAKNENIQTLDLLEVLGDKAKLEEVVPGMQEEQHEHEEEEGEEVDEHIWLSLRNAQLVCREMVDKLAQLDPQNGQVYQDNYGIYAGKLQQLDQEFTEAVKTAEVNTVVFGDRFPFRYMLDDYGLDYYGAFPGCSAETEASFETIIFLANKVDELKLKYVIALENSNEKIAEAIVNNTQDRDAQIVVLDSLQAVTEESATYLTIMEQNLEQLEKVLAN</sequence>
<dbReference type="Proteomes" id="UP001523565">
    <property type="component" value="Unassembled WGS sequence"/>
</dbReference>
<reference evidence="4 5" key="1">
    <citation type="journal article" date="2022" name="Genome Biol. Evol.">
        <title>Host diet, physiology and behaviors set the stage for Lachnospiraceae cladogenesis.</title>
        <authorList>
            <person name="Vera-Ponce De Leon A."/>
            <person name="Schneider M."/>
            <person name="Jahnes B.C."/>
            <person name="Sadowski V."/>
            <person name="Camuy-Velez L.A."/>
            <person name="Duan J."/>
            <person name="Sabree Z.L."/>
        </authorList>
    </citation>
    <scope>NUCLEOTIDE SEQUENCE [LARGE SCALE GENOMIC DNA]</scope>
    <source>
        <strain evidence="4 5">PAL227</strain>
    </source>
</reference>
<evidence type="ECO:0000313" key="5">
    <source>
        <dbReference type="Proteomes" id="UP001523565"/>
    </source>
</evidence>
<gene>
    <name evidence="4" type="ORF">NK118_01040</name>
</gene>
<comment type="caution">
    <text evidence="4">The sequence shown here is derived from an EMBL/GenBank/DDBJ whole genome shotgun (WGS) entry which is preliminary data.</text>
</comment>
<dbReference type="InterPro" id="IPR006127">
    <property type="entry name" value="ZnuA-like"/>
</dbReference>
<dbReference type="SUPFAM" id="SSF53807">
    <property type="entry name" value="Helical backbone' metal receptor"/>
    <property type="match status" value="1"/>
</dbReference>
<dbReference type="PANTHER" id="PTHR42953:SF3">
    <property type="entry name" value="HIGH-AFFINITY ZINC UPTAKE SYSTEM PROTEIN ZNUA"/>
    <property type="match status" value="1"/>
</dbReference>
<dbReference type="PROSITE" id="PS51257">
    <property type="entry name" value="PROKAR_LIPOPROTEIN"/>
    <property type="match status" value="1"/>
</dbReference>
<accession>A0ABT1EGE8</accession>
<organism evidence="4 5">
    <name type="scientific">Ohessyouella blattaphilus</name>
    <dbReference type="NCBI Taxonomy" id="2949333"/>
    <lineage>
        <taxon>Bacteria</taxon>
        <taxon>Bacillati</taxon>
        <taxon>Bacillota</taxon>
        <taxon>Clostridia</taxon>
        <taxon>Lachnospirales</taxon>
        <taxon>Lachnospiraceae</taxon>
        <taxon>Ohessyouella</taxon>
    </lineage>
</organism>
<keyword evidence="2" id="KW-0813">Transport</keyword>
<evidence type="ECO:0000256" key="2">
    <source>
        <dbReference type="ARBA" id="ARBA00022448"/>
    </source>
</evidence>
<keyword evidence="5" id="KW-1185">Reference proteome</keyword>
<dbReference type="PANTHER" id="PTHR42953">
    <property type="entry name" value="HIGH-AFFINITY ZINC UPTAKE SYSTEM PROTEIN ZNUA-RELATED"/>
    <property type="match status" value="1"/>
</dbReference>
<evidence type="ECO:0000256" key="3">
    <source>
        <dbReference type="ARBA" id="ARBA00022729"/>
    </source>
</evidence>
<protein>
    <submittedName>
        <fullName evidence="4">Metal ABC transporter substrate-binding protein</fullName>
    </submittedName>
</protein>
<proteinExistence type="inferred from homology"/>
<dbReference type="InterPro" id="IPR006129">
    <property type="entry name" value="AdhesinB"/>
</dbReference>
<dbReference type="EMBL" id="JAMZFV010000001">
    <property type="protein sequence ID" value="MCP1108837.1"/>
    <property type="molecule type" value="Genomic_DNA"/>
</dbReference>
<keyword evidence="3" id="KW-0732">Signal</keyword>
<dbReference type="PRINTS" id="PR00691">
    <property type="entry name" value="ADHESINB"/>
</dbReference>
<name>A0ABT1EGE8_9FIRM</name>
<dbReference type="Pfam" id="PF01297">
    <property type="entry name" value="ZnuA"/>
    <property type="match status" value="1"/>
</dbReference>
<evidence type="ECO:0000313" key="4">
    <source>
        <dbReference type="EMBL" id="MCP1108837.1"/>
    </source>
</evidence>
<evidence type="ECO:0000256" key="1">
    <source>
        <dbReference type="ARBA" id="ARBA00011028"/>
    </source>
</evidence>